<gene>
    <name evidence="1" type="ORF">S01H4_01851</name>
</gene>
<dbReference type="EMBL" id="BART01000366">
    <property type="protein sequence ID" value="GAG71346.1"/>
    <property type="molecule type" value="Genomic_DNA"/>
</dbReference>
<comment type="caution">
    <text evidence="1">The sequence shown here is derived from an EMBL/GenBank/DDBJ whole genome shotgun (WGS) entry which is preliminary data.</text>
</comment>
<name>X1BH11_9ZZZZ</name>
<sequence length="92" mass="10812">MIFTAGIYSCSQTRSPEKIKILNKHGFQINKKVVVDIMKNPDTIINGYKDRKIAQKIISDRHFIRIIFIEDLSSKRIITVYPVKRSRYENKV</sequence>
<evidence type="ECO:0008006" key="2">
    <source>
        <dbReference type="Google" id="ProtNLM"/>
    </source>
</evidence>
<accession>X1BH11</accession>
<organism evidence="1">
    <name type="scientific">marine sediment metagenome</name>
    <dbReference type="NCBI Taxonomy" id="412755"/>
    <lineage>
        <taxon>unclassified sequences</taxon>
        <taxon>metagenomes</taxon>
        <taxon>ecological metagenomes</taxon>
    </lineage>
</organism>
<reference evidence="1" key="1">
    <citation type="journal article" date="2014" name="Front. Microbiol.">
        <title>High frequency of phylogenetically diverse reductive dehalogenase-homologous genes in deep subseafloor sedimentary metagenomes.</title>
        <authorList>
            <person name="Kawai M."/>
            <person name="Futagami T."/>
            <person name="Toyoda A."/>
            <person name="Takaki Y."/>
            <person name="Nishi S."/>
            <person name="Hori S."/>
            <person name="Arai W."/>
            <person name="Tsubouchi T."/>
            <person name="Morono Y."/>
            <person name="Uchiyama I."/>
            <person name="Ito T."/>
            <person name="Fujiyama A."/>
            <person name="Inagaki F."/>
            <person name="Takami H."/>
        </authorList>
    </citation>
    <scope>NUCLEOTIDE SEQUENCE</scope>
    <source>
        <strain evidence="1">Expedition CK06-06</strain>
    </source>
</reference>
<protein>
    <recommendedName>
        <fullName evidence="2">DUF4258 domain-containing protein</fullName>
    </recommendedName>
</protein>
<dbReference type="AlphaFoldDB" id="X1BH11"/>
<evidence type="ECO:0000313" key="1">
    <source>
        <dbReference type="EMBL" id="GAG71346.1"/>
    </source>
</evidence>
<proteinExistence type="predicted"/>